<accession>A0ABU0GAE7</accession>
<dbReference type="RefSeq" id="WP_307374784.1">
    <property type="nucleotide sequence ID" value="NZ_JAUSUW010000010.1"/>
</dbReference>
<dbReference type="Proteomes" id="UP001238496">
    <property type="component" value="Unassembled WGS sequence"/>
</dbReference>
<dbReference type="InterPro" id="IPR036410">
    <property type="entry name" value="HSP_DnaJ_Cys-rich_dom_sf"/>
</dbReference>
<keyword evidence="2" id="KW-1185">Reference proteome</keyword>
<proteinExistence type="predicted"/>
<dbReference type="SUPFAM" id="SSF57938">
    <property type="entry name" value="DnaJ/Hsp40 cysteine-rich domain"/>
    <property type="match status" value="1"/>
</dbReference>
<dbReference type="EMBL" id="JAUSUW010000010">
    <property type="protein sequence ID" value="MDQ0422328.1"/>
    <property type="molecule type" value="Genomic_DNA"/>
</dbReference>
<organism evidence="1 2">
    <name type="scientific">Peteryoungia aggregata LMG 23059</name>
    <dbReference type="NCBI Taxonomy" id="1368425"/>
    <lineage>
        <taxon>Bacteria</taxon>
        <taxon>Pseudomonadati</taxon>
        <taxon>Pseudomonadota</taxon>
        <taxon>Alphaproteobacteria</taxon>
        <taxon>Hyphomicrobiales</taxon>
        <taxon>Rhizobiaceae</taxon>
        <taxon>Peteryoungia</taxon>
    </lineage>
</organism>
<sequence>MSYQLKIDEMLDALCNAGHPLALQFTQLVEATADILASAICLQLDIECESATFQGAAFAGTCVPFRAKHAGQALPDEIAHYDDPAEWESPCPDCKGLGAFADTGFHCPACLGGGTITAKEE</sequence>
<protein>
    <submittedName>
        <fullName evidence="1">Uncharacterized protein</fullName>
    </submittedName>
</protein>
<dbReference type="Gene3D" id="6.20.20.10">
    <property type="match status" value="1"/>
</dbReference>
<evidence type="ECO:0000313" key="1">
    <source>
        <dbReference type="EMBL" id="MDQ0422328.1"/>
    </source>
</evidence>
<name>A0ABU0GAE7_9HYPH</name>
<reference evidence="1 2" key="1">
    <citation type="submission" date="2023-07" db="EMBL/GenBank/DDBJ databases">
        <title>Genomic Encyclopedia of Type Strains, Phase IV (KMG-IV): sequencing the most valuable type-strain genomes for metagenomic binning, comparative biology and taxonomic classification.</title>
        <authorList>
            <person name="Goeker M."/>
        </authorList>
    </citation>
    <scope>NUCLEOTIDE SEQUENCE [LARGE SCALE GENOMIC DNA]</scope>
    <source>
        <strain evidence="1 2">DSM 1111</strain>
    </source>
</reference>
<comment type="caution">
    <text evidence="1">The sequence shown here is derived from an EMBL/GenBank/DDBJ whole genome shotgun (WGS) entry which is preliminary data.</text>
</comment>
<evidence type="ECO:0000313" key="2">
    <source>
        <dbReference type="Proteomes" id="UP001238496"/>
    </source>
</evidence>
<gene>
    <name evidence="1" type="ORF">J2045_003376</name>
</gene>